<dbReference type="InterPro" id="IPR011444">
    <property type="entry name" value="DUF1549"/>
</dbReference>
<protein>
    <recommendedName>
        <fullName evidence="4">DUF1553 domain-containing protein</fullName>
    </recommendedName>
</protein>
<reference evidence="3" key="1">
    <citation type="submission" date="2006-10" db="EMBL/GenBank/DDBJ databases">
        <title>Complete sequence of Solibacter usitatus Ellin6076.</title>
        <authorList>
            <consortium name="US DOE Joint Genome Institute"/>
            <person name="Copeland A."/>
            <person name="Lucas S."/>
            <person name="Lapidus A."/>
            <person name="Barry K."/>
            <person name="Detter J.C."/>
            <person name="Glavina del Rio T."/>
            <person name="Hammon N."/>
            <person name="Israni S."/>
            <person name="Dalin E."/>
            <person name="Tice H."/>
            <person name="Pitluck S."/>
            <person name="Thompson L.S."/>
            <person name="Brettin T."/>
            <person name="Bruce D."/>
            <person name="Han C."/>
            <person name="Tapia R."/>
            <person name="Gilna P."/>
            <person name="Schmutz J."/>
            <person name="Larimer F."/>
            <person name="Land M."/>
            <person name="Hauser L."/>
            <person name="Kyrpides N."/>
            <person name="Mikhailova N."/>
            <person name="Janssen P.H."/>
            <person name="Kuske C.R."/>
            <person name="Richardson P."/>
        </authorList>
    </citation>
    <scope>NUCLEOTIDE SEQUENCE</scope>
    <source>
        <strain evidence="3">Ellin6076</strain>
    </source>
</reference>
<organism evidence="3">
    <name type="scientific">Solibacter usitatus (strain Ellin6076)</name>
    <dbReference type="NCBI Taxonomy" id="234267"/>
    <lineage>
        <taxon>Bacteria</taxon>
        <taxon>Pseudomonadati</taxon>
        <taxon>Acidobacteriota</taxon>
        <taxon>Terriglobia</taxon>
        <taxon>Bryobacterales</taxon>
        <taxon>Solibacteraceae</taxon>
        <taxon>Candidatus Solibacter</taxon>
    </lineage>
</organism>
<dbReference type="Pfam" id="PF07583">
    <property type="entry name" value="PSCyt2"/>
    <property type="match status" value="1"/>
</dbReference>
<dbReference type="PANTHER" id="PTHR35889">
    <property type="entry name" value="CYCLOINULO-OLIGOSACCHARIDE FRUCTANOTRANSFERASE-RELATED"/>
    <property type="match status" value="1"/>
</dbReference>
<dbReference type="eggNOG" id="COG5492">
    <property type="taxonomic scope" value="Bacteria"/>
</dbReference>
<dbReference type="KEGG" id="sus:Acid_2264"/>
<dbReference type="STRING" id="234267.Acid_2264"/>
<feature type="domain" description="DUF1553" evidence="2">
    <location>
        <begin position="253"/>
        <end position="490"/>
    </location>
</feature>
<evidence type="ECO:0008006" key="4">
    <source>
        <dbReference type="Google" id="ProtNLM"/>
    </source>
</evidence>
<name>Q025R5_SOLUE</name>
<dbReference type="OrthoDB" id="127594at2"/>
<dbReference type="Pfam" id="PF07587">
    <property type="entry name" value="PSD1"/>
    <property type="match status" value="1"/>
</dbReference>
<dbReference type="HOGENOM" id="CLU_005632_2_0_0"/>
<dbReference type="InterPro" id="IPR022655">
    <property type="entry name" value="DUF1553"/>
</dbReference>
<dbReference type="PANTHER" id="PTHR35889:SF3">
    <property type="entry name" value="F-BOX DOMAIN-CONTAINING PROTEIN"/>
    <property type="match status" value="1"/>
</dbReference>
<feature type="domain" description="DUF1549" evidence="1">
    <location>
        <begin position="35"/>
        <end position="176"/>
    </location>
</feature>
<dbReference type="EMBL" id="CP000473">
    <property type="protein sequence ID" value="ABJ83254.1"/>
    <property type="molecule type" value="Genomic_DNA"/>
</dbReference>
<gene>
    <name evidence="3" type="ordered locus">Acid_2264</name>
</gene>
<dbReference type="AlphaFoldDB" id="Q025R5"/>
<proteinExistence type="predicted"/>
<sequence length="519" mass="58771" precursor="true">MRLSVILALAAAAFSADRTVNPVFESRAVMAPQGKIDQLVFDRLKHLDIQPAYPCSDAVFLRRVYLDVIGTLPTAQEASAFLQDQAPDKRGALIDRLLERDEFADYWAMKWSDLLRVKAEFPINLWPNAAQEYFHWIRAAIRENKPYDRFVRELLTASGSNFRNAPVNFYRAMQSRDPSAIAQAVALTFMGTRAENWPKPRLTGTGGFFAQLAYKETGEWKEEIVYFKPASAPARAIFPDGTPAKIAADRDPREVFADWLITPKNAWFTRNIANRVWSWLLGRGIIQEADDIRDDNPPVNAELLAYLEQELSGSKYDLKHLYRLILNSQTYQLSSIARDDHPKTSAEAAANFAQYPIRRLDAEVLADAICDITGTTESYTSAIPEPFTFIPEGQRSISLPDGSITSAFLELFGRPPRDSGLEVERNNRLTAAQQLHLLNSSHVERKIEQSPKFQYLIRNSRNGQGLVSALYLMILSRYPTEEELKIVRAYTQAGTLKAREATIDLAWALMNSAEFLYRH</sequence>
<evidence type="ECO:0000259" key="1">
    <source>
        <dbReference type="Pfam" id="PF07583"/>
    </source>
</evidence>
<evidence type="ECO:0000259" key="2">
    <source>
        <dbReference type="Pfam" id="PF07587"/>
    </source>
</evidence>
<accession>Q025R5</accession>
<dbReference type="InParanoid" id="Q025R5"/>
<evidence type="ECO:0000313" key="3">
    <source>
        <dbReference type="EMBL" id="ABJ83254.1"/>
    </source>
</evidence>